<dbReference type="GO" id="GO:0016779">
    <property type="term" value="F:nucleotidyltransferase activity"/>
    <property type="evidence" value="ECO:0007669"/>
    <property type="project" value="InterPro"/>
</dbReference>
<dbReference type="Gene3D" id="3.30.460.10">
    <property type="entry name" value="Beta Polymerase, domain 2"/>
    <property type="match status" value="1"/>
</dbReference>
<evidence type="ECO:0000313" key="3">
    <source>
        <dbReference type="Proteomes" id="UP000239485"/>
    </source>
</evidence>
<sequence length="145" mass="15828">MSARLKGRYRQVERLLADVVAWARDRGDVEAVALVGSYARGRAGMASDVDLTVLTPAFAELAADGEWFERLRPGSRLIRSAAWGPLLERRYRLRSGLQVEVGLVSSSWAQLPLDPGTRRVLGDGHRVLHDPRGLLARAGEALTAG</sequence>
<keyword evidence="3" id="KW-1185">Reference proteome</keyword>
<dbReference type="CDD" id="cd05403">
    <property type="entry name" value="NT_KNTase_like"/>
    <property type="match status" value="1"/>
</dbReference>
<dbReference type="EMBL" id="PTJD01000001">
    <property type="protein sequence ID" value="PPK98692.1"/>
    <property type="molecule type" value="Genomic_DNA"/>
</dbReference>
<dbReference type="InterPro" id="IPR002934">
    <property type="entry name" value="Polymerase_NTP_transf_dom"/>
</dbReference>
<name>A0A2S6IWF8_9ACTN</name>
<protein>
    <submittedName>
        <fullName evidence="2">Nucleotidyltransferase-like protein</fullName>
    </submittedName>
</protein>
<evidence type="ECO:0000259" key="1">
    <source>
        <dbReference type="Pfam" id="PF01909"/>
    </source>
</evidence>
<dbReference type="AlphaFoldDB" id="A0A2S6IWF8"/>
<dbReference type="Pfam" id="PF01909">
    <property type="entry name" value="NTP_transf_2"/>
    <property type="match status" value="1"/>
</dbReference>
<comment type="caution">
    <text evidence="2">The sequence shown here is derived from an EMBL/GenBank/DDBJ whole genome shotgun (WGS) entry which is preliminary data.</text>
</comment>
<keyword evidence="2" id="KW-0808">Transferase</keyword>
<dbReference type="InterPro" id="IPR043519">
    <property type="entry name" value="NT_sf"/>
</dbReference>
<organism evidence="2 3">
    <name type="scientific">Kineococcus xinjiangensis</name>
    <dbReference type="NCBI Taxonomy" id="512762"/>
    <lineage>
        <taxon>Bacteria</taxon>
        <taxon>Bacillati</taxon>
        <taxon>Actinomycetota</taxon>
        <taxon>Actinomycetes</taxon>
        <taxon>Kineosporiales</taxon>
        <taxon>Kineosporiaceae</taxon>
        <taxon>Kineococcus</taxon>
    </lineage>
</organism>
<dbReference type="SUPFAM" id="SSF81301">
    <property type="entry name" value="Nucleotidyltransferase"/>
    <property type="match status" value="1"/>
</dbReference>
<gene>
    <name evidence="2" type="ORF">CLV92_101392</name>
</gene>
<reference evidence="2 3" key="1">
    <citation type="submission" date="2018-02" db="EMBL/GenBank/DDBJ databases">
        <title>Genomic Encyclopedia of Archaeal and Bacterial Type Strains, Phase II (KMG-II): from individual species to whole genera.</title>
        <authorList>
            <person name="Goeker M."/>
        </authorList>
    </citation>
    <scope>NUCLEOTIDE SEQUENCE [LARGE SCALE GENOMIC DNA]</scope>
    <source>
        <strain evidence="2 3">DSM 22857</strain>
    </source>
</reference>
<proteinExistence type="predicted"/>
<accession>A0A2S6IWF8</accession>
<feature type="domain" description="Polymerase nucleotidyl transferase" evidence="1">
    <location>
        <begin position="25"/>
        <end position="60"/>
    </location>
</feature>
<dbReference type="Proteomes" id="UP000239485">
    <property type="component" value="Unassembled WGS sequence"/>
</dbReference>
<evidence type="ECO:0000313" key="2">
    <source>
        <dbReference type="EMBL" id="PPK98692.1"/>
    </source>
</evidence>